<dbReference type="GO" id="GO:0042981">
    <property type="term" value="P:regulation of apoptotic process"/>
    <property type="evidence" value="ECO:0007669"/>
    <property type="project" value="InterPro"/>
</dbReference>
<evidence type="ECO:0000313" key="2">
    <source>
        <dbReference type="Proteomes" id="UP000009022"/>
    </source>
</evidence>
<dbReference type="PANTHER" id="PTHR12757">
    <property type="entry name" value="TUMOR NECROSIS FACTOR INDUCED PROTEIN"/>
    <property type="match status" value="1"/>
</dbReference>
<dbReference type="GeneID" id="6757590"/>
<dbReference type="Pfam" id="PF05527">
    <property type="entry name" value="TNFAIP8"/>
    <property type="match status" value="1"/>
</dbReference>
<organism evidence="1 2">
    <name type="scientific">Trichoplax adhaerens</name>
    <name type="common">Trichoplax reptans</name>
    <dbReference type="NCBI Taxonomy" id="10228"/>
    <lineage>
        <taxon>Eukaryota</taxon>
        <taxon>Metazoa</taxon>
        <taxon>Placozoa</taxon>
        <taxon>Uniplacotomia</taxon>
        <taxon>Trichoplacea</taxon>
        <taxon>Trichoplacidae</taxon>
        <taxon>Trichoplax</taxon>
    </lineage>
</organism>
<dbReference type="PhylomeDB" id="B3S862"/>
<dbReference type="InParanoid" id="B3S862"/>
<dbReference type="FunFam" id="1.20.1440.160:FF:000001">
    <property type="entry name" value="Tumor necrosis factor alpha-induced protein 8-like 1"/>
    <property type="match status" value="1"/>
</dbReference>
<dbReference type="InterPro" id="IPR038355">
    <property type="entry name" value="TNFAIP8_sf"/>
</dbReference>
<dbReference type="GO" id="GO:0005737">
    <property type="term" value="C:cytoplasm"/>
    <property type="evidence" value="ECO:0000318"/>
    <property type="project" value="GO_Central"/>
</dbReference>
<dbReference type="HOGENOM" id="CLU_085918_1_0_1"/>
<dbReference type="FunCoup" id="B3S862">
    <property type="interactions" value="787"/>
</dbReference>
<dbReference type="CTD" id="6757590"/>
<reference evidence="1 2" key="1">
    <citation type="journal article" date="2008" name="Nature">
        <title>The Trichoplax genome and the nature of placozoans.</title>
        <authorList>
            <person name="Srivastava M."/>
            <person name="Begovic E."/>
            <person name="Chapman J."/>
            <person name="Putnam N.H."/>
            <person name="Hellsten U."/>
            <person name="Kawashima T."/>
            <person name="Kuo A."/>
            <person name="Mitros T."/>
            <person name="Salamov A."/>
            <person name="Carpenter M.L."/>
            <person name="Signorovitch A.Y."/>
            <person name="Moreno M.A."/>
            <person name="Kamm K."/>
            <person name="Grimwood J."/>
            <person name="Schmutz J."/>
            <person name="Shapiro H."/>
            <person name="Grigoriev I.V."/>
            <person name="Buss L.W."/>
            <person name="Schierwater B."/>
            <person name="Dellaporta S.L."/>
            <person name="Rokhsar D.S."/>
        </authorList>
    </citation>
    <scope>NUCLEOTIDE SEQUENCE [LARGE SCALE GENOMIC DNA]</scope>
    <source>
        <strain evidence="1 2">Grell-BS-1999</strain>
    </source>
</reference>
<dbReference type="EMBL" id="DS985255">
    <property type="protein sequence ID" value="EDV21142.1"/>
    <property type="molecule type" value="Genomic_DNA"/>
</dbReference>
<dbReference type="eggNOG" id="ENOG502QST4">
    <property type="taxonomic scope" value="Eukaryota"/>
</dbReference>
<protein>
    <recommendedName>
        <fullName evidence="3">Tumor necrosis factor alpha-induced protein 8-like protein</fullName>
    </recommendedName>
</protein>
<dbReference type="OrthoDB" id="10055976at2759"/>
<sequence>FSSKKMAIRVEKKLLGRMATRGLAKMFIDDSVGSLLDNIYTMAKLEMKEKKKAEKLVKNILKIIVKIGILYRYEQLNEEELEIGHQLQDKFHQLILTIISFREISFTFDKRYLIRMLNECKQLIDSLINRHLTDKSHKRVKNVFEFYSNEEFIERAFDRNDKFNVIMDEIVDKLNHLVESGQL</sequence>
<name>B3S862_TRIAD</name>
<dbReference type="KEGG" id="tad:TRIADDRAFT_30950"/>
<dbReference type="AlphaFoldDB" id="B3S862"/>
<accession>B3S862</accession>
<dbReference type="PANTHER" id="PTHR12757:SF1">
    <property type="entry name" value="PROTEIN SALIVARY GLANDS MARRED"/>
    <property type="match status" value="1"/>
</dbReference>
<evidence type="ECO:0000313" key="1">
    <source>
        <dbReference type="EMBL" id="EDV21142.1"/>
    </source>
</evidence>
<keyword evidence="2" id="KW-1185">Reference proteome</keyword>
<evidence type="ECO:0008006" key="3">
    <source>
        <dbReference type="Google" id="ProtNLM"/>
    </source>
</evidence>
<dbReference type="RefSeq" id="XP_002116472.1">
    <property type="nucleotide sequence ID" value="XM_002116436.1"/>
</dbReference>
<dbReference type="Proteomes" id="UP000009022">
    <property type="component" value="Unassembled WGS sequence"/>
</dbReference>
<dbReference type="InterPro" id="IPR008477">
    <property type="entry name" value="TNFAIP8-like"/>
</dbReference>
<gene>
    <name evidence="1" type="ORF">TRIADDRAFT_30950</name>
</gene>
<feature type="non-terminal residue" evidence="1">
    <location>
        <position position="1"/>
    </location>
</feature>
<dbReference type="OMA" id="TVESHRW"/>
<dbReference type="Gene3D" id="1.20.1440.160">
    <property type="entry name" value="Tumor necrosis factor alpha-induced protein 8-like"/>
    <property type="match status" value="1"/>
</dbReference>
<proteinExistence type="predicted"/>